<dbReference type="CDD" id="cd06579">
    <property type="entry name" value="TM_PBP1_transp_AraH_like"/>
    <property type="match status" value="1"/>
</dbReference>
<dbReference type="InterPro" id="IPR001851">
    <property type="entry name" value="ABC_transp_permease"/>
</dbReference>
<evidence type="ECO:0000313" key="7">
    <source>
        <dbReference type="EMBL" id="HIZ78422.1"/>
    </source>
</evidence>
<feature type="transmembrane region" description="Helical" evidence="6">
    <location>
        <begin position="16"/>
        <end position="38"/>
    </location>
</feature>
<gene>
    <name evidence="7" type="ORF">IAA17_01330</name>
</gene>
<dbReference type="Proteomes" id="UP000824101">
    <property type="component" value="Unassembled WGS sequence"/>
</dbReference>
<feature type="transmembrane region" description="Helical" evidence="6">
    <location>
        <begin position="44"/>
        <end position="62"/>
    </location>
</feature>
<dbReference type="AlphaFoldDB" id="A0A9D2GGD5"/>
<feature type="transmembrane region" description="Helical" evidence="6">
    <location>
        <begin position="92"/>
        <end position="114"/>
    </location>
</feature>
<protein>
    <submittedName>
        <fullName evidence="7">ABC transporter permease</fullName>
    </submittedName>
</protein>
<keyword evidence="3 6" id="KW-0812">Transmembrane</keyword>
<keyword evidence="5 6" id="KW-0472">Membrane</keyword>
<evidence type="ECO:0000313" key="8">
    <source>
        <dbReference type="Proteomes" id="UP000824101"/>
    </source>
</evidence>
<accession>A0A9D2GGD5</accession>
<evidence type="ECO:0000256" key="3">
    <source>
        <dbReference type="ARBA" id="ARBA00022692"/>
    </source>
</evidence>
<feature type="transmembrane region" description="Helical" evidence="6">
    <location>
        <begin position="250"/>
        <end position="278"/>
    </location>
</feature>
<keyword evidence="4 6" id="KW-1133">Transmembrane helix</keyword>
<feature type="transmembrane region" description="Helical" evidence="6">
    <location>
        <begin position="285"/>
        <end position="306"/>
    </location>
</feature>
<dbReference type="PANTHER" id="PTHR32196">
    <property type="entry name" value="ABC TRANSPORTER PERMEASE PROTEIN YPHD-RELATED-RELATED"/>
    <property type="match status" value="1"/>
</dbReference>
<evidence type="ECO:0000256" key="4">
    <source>
        <dbReference type="ARBA" id="ARBA00022989"/>
    </source>
</evidence>
<dbReference type="EMBL" id="DXBC01000023">
    <property type="protein sequence ID" value="HIZ78422.1"/>
    <property type="molecule type" value="Genomic_DNA"/>
</dbReference>
<reference evidence="7" key="1">
    <citation type="journal article" date="2021" name="PeerJ">
        <title>Extensive microbial diversity within the chicken gut microbiome revealed by metagenomics and culture.</title>
        <authorList>
            <person name="Gilroy R."/>
            <person name="Ravi A."/>
            <person name="Getino M."/>
            <person name="Pursley I."/>
            <person name="Horton D.L."/>
            <person name="Alikhan N.F."/>
            <person name="Baker D."/>
            <person name="Gharbi K."/>
            <person name="Hall N."/>
            <person name="Watson M."/>
            <person name="Adriaenssens E.M."/>
            <person name="Foster-Nyarko E."/>
            <person name="Jarju S."/>
            <person name="Secka A."/>
            <person name="Antonio M."/>
            <person name="Oren A."/>
            <person name="Chaudhuri R.R."/>
            <person name="La Ragione R."/>
            <person name="Hildebrand F."/>
            <person name="Pallen M.J."/>
        </authorList>
    </citation>
    <scope>NUCLEOTIDE SEQUENCE</scope>
    <source>
        <strain evidence="7">ChiBcec1-1093</strain>
    </source>
</reference>
<dbReference type="Pfam" id="PF02653">
    <property type="entry name" value="BPD_transp_2"/>
    <property type="match status" value="1"/>
</dbReference>
<evidence type="ECO:0000256" key="1">
    <source>
        <dbReference type="ARBA" id="ARBA00004651"/>
    </source>
</evidence>
<proteinExistence type="predicted"/>
<sequence length="315" mass="33202">MKQNFVKIWKKMPSSGAVYGIVLFVIIFSAAIPGYLSLYNVTNITRQAAVLCFISMCSCLAILTNQVDLSCGAISSLAACVAARAMNGGSSILVGCLFGILAALVLGLINGLLAGYTPIPTFIITLATMNIAESLGMVLQGGTIHIPYAEFAQLSEGNILYIPVPVLLVAVLYIRMNYILKNRRYGTYLYAVGGKEDAAWSSGINVKKMKLSVYLINAVLAAFAGFIYAARLSAANPSQGSGLELNGICAAVLGGVVLGGGRGSVFGALLGAIAISILRNGMNMLGWRILTQMMVIGFILILILAIDVKKKEAES</sequence>
<evidence type="ECO:0000256" key="5">
    <source>
        <dbReference type="ARBA" id="ARBA00023136"/>
    </source>
</evidence>
<feature type="transmembrane region" description="Helical" evidence="6">
    <location>
        <begin position="211"/>
        <end position="230"/>
    </location>
</feature>
<dbReference type="GO" id="GO:0022857">
    <property type="term" value="F:transmembrane transporter activity"/>
    <property type="evidence" value="ECO:0007669"/>
    <property type="project" value="InterPro"/>
</dbReference>
<evidence type="ECO:0000256" key="2">
    <source>
        <dbReference type="ARBA" id="ARBA00022475"/>
    </source>
</evidence>
<name>A0A9D2GGD5_9FIRM</name>
<comment type="caution">
    <text evidence="7">The sequence shown here is derived from an EMBL/GenBank/DDBJ whole genome shotgun (WGS) entry which is preliminary data.</text>
</comment>
<evidence type="ECO:0000256" key="6">
    <source>
        <dbReference type="SAM" id="Phobius"/>
    </source>
</evidence>
<dbReference type="GO" id="GO:0005886">
    <property type="term" value="C:plasma membrane"/>
    <property type="evidence" value="ECO:0007669"/>
    <property type="project" value="UniProtKB-SubCell"/>
</dbReference>
<keyword evidence="2" id="KW-1003">Cell membrane</keyword>
<reference evidence="7" key="2">
    <citation type="submission" date="2021-04" db="EMBL/GenBank/DDBJ databases">
        <authorList>
            <person name="Gilroy R."/>
        </authorList>
    </citation>
    <scope>NUCLEOTIDE SEQUENCE</scope>
    <source>
        <strain evidence="7">ChiBcec1-1093</strain>
    </source>
</reference>
<comment type="subcellular location">
    <subcellularLocation>
        <location evidence="1">Cell membrane</location>
        <topology evidence="1">Multi-pass membrane protein</topology>
    </subcellularLocation>
</comment>
<dbReference type="PANTHER" id="PTHR32196:SF72">
    <property type="entry name" value="RIBOSE IMPORT PERMEASE PROTEIN RBSC"/>
    <property type="match status" value="1"/>
</dbReference>
<feature type="transmembrane region" description="Helical" evidence="6">
    <location>
        <begin position="121"/>
        <end position="139"/>
    </location>
</feature>
<organism evidence="7 8">
    <name type="scientific">Candidatus Lachnoclostridium stercorigallinarum</name>
    <dbReference type="NCBI Taxonomy" id="2838634"/>
    <lineage>
        <taxon>Bacteria</taxon>
        <taxon>Bacillati</taxon>
        <taxon>Bacillota</taxon>
        <taxon>Clostridia</taxon>
        <taxon>Lachnospirales</taxon>
        <taxon>Lachnospiraceae</taxon>
    </lineage>
</organism>
<feature type="transmembrane region" description="Helical" evidence="6">
    <location>
        <begin position="159"/>
        <end position="176"/>
    </location>
</feature>